<feature type="transmembrane region" description="Helical" evidence="1">
    <location>
        <begin position="96"/>
        <end position="116"/>
    </location>
</feature>
<name>A0AA95GR03_9GAMM</name>
<accession>A0AA95GR03</accession>
<evidence type="ECO:0000256" key="1">
    <source>
        <dbReference type="SAM" id="Phobius"/>
    </source>
</evidence>
<dbReference type="AlphaFoldDB" id="A0AA95GR03"/>
<dbReference type="RefSeq" id="WP_280626458.1">
    <property type="nucleotide sequence ID" value="NZ_CP123505.1"/>
</dbReference>
<keyword evidence="2" id="KW-0614">Plasmid</keyword>
<keyword evidence="1" id="KW-1133">Transmembrane helix</keyword>
<gene>
    <name evidence="2" type="ORF">QE210_18080</name>
</gene>
<keyword evidence="1" id="KW-0812">Transmembrane</keyword>
<geneLocation type="plasmid" evidence="2 3">
    <name>paPv1</name>
</geneLocation>
<evidence type="ECO:0000313" key="2">
    <source>
        <dbReference type="EMBL" id="WGM03313.1"/>
    </source>
</evidence>
<proteinExistence type="predicted"/>
<dbReference type="Proteomes" id="UP001177595">
    <property type="component" value="Plasmid paPv1"/>
</dbReference>
<organism evidence="2 3">
    <name type="scientific">Arsenophonus nasoniae</name>
    <name type="common">son-killer infecting Nasonia vitripennis</name>
    <dbReference type="NCBI Taxonomy" id="638"/>
    <lineage>
        <taxon>Bacteria</taxon>
        <taxon>Pseudomonadati</taxon>
        <taxon>Pseudomonadota</taxon>
        <taxon>Gammaproteobacteria</taxon>
        <taxon>Enterobacterales</taxon>
        <taxon>Morganellaceae</taxon>
        <taxon>Arsenophonus</taxon>
    </lineage>
</organism>
<dbReference type="EMBL" id="CP123505">
    <property type="protein sequence ID" value="WGM03313.1"/>
    <property type="molecule type" value="Genomic_DNA"/>
</dbReference>
<feature type="transmembrane region" description="Helical" evidence="1">
    <location>
        <begin position="51"/>
        <end position="76"/>
    </location>
</feature>
<protein>
    <submittedName>
        <fullName evidence="2">Uncharacterized protein</fullName>
    </submittedName>
</protein>
<evidence type="ECO:0000313" key="3">
    <source>
        <dbReference type="Proteomes" id="UP001177595"/>
    </source>
</evidence>
<reference evidence="2" key="1">
    <citation type="submission" date="2023-04" db="EMBL/GenBank/DDBJ databases">
        <title>Genome dynamics across the evolutionary transition to endosymbiosis.</title>
        <authorList>
            <person name="Siozios S."/>
            <person name="Nadal-Jimenez P."/>
            <person name="Azagi T."/>
            <person name="Sprong H."/>
            <person name="Frost C.L."/>
            <person name="Parratt S.R."/>
            <person name="Taylor G."/>
            <person name="Brettell L."/>
            <person name="Lew K.C."/>
            <person name="Croft L."/>
            <person name="King K.C."/>
            <person name="Brockhurst M.A."/>
            <person name="Hypsa V."/>
            <person name="Novakova E."/>
            <person name="Darby A.C."/>
            <person name="Hurst G.D.D."/>
        </authorList>
    </citation>
    <scope>NUCLEOTIDE SEQUENCE</scope>
    <source>
        <strain evidence="2">APv</strain>
        <plasmid evidence="2">paPv1</plasmid>
    </source>
</reference>
<keyword evidence="1" id="KW-0472">Membrane</keyword>
<sequence>MNTLAQKPIIKHPSLNVVRTKNSVMLPVKQNASIGKKTALHGLQLIMNVSLYFPLTFIWLTVAFALSGNLTISYPIEPDAMYLTFDNVAELLTPVFRLSLAITLILCFLRLAIGIFQRKPNKKEST</sequence>